<organism evidence="10 11">
    <name type="scientific">Urinicoccus massiliensis</name>
    <dbReference type="NCBI Taxonomy" id="1723382"/>
    <lineage>
        <taxon>Bacteria</taxon>
        <taxon>Bacillati</taxon>
        <taxon>Bacillota</taxon>
        <taxon>Tissierellia</taxon>
        <taxon>Tissierellales</taxon>
        <taxon>Peptoniphilaceae</taxon>
        <taxon>Urinicoccus</taxon>
    </lineage>
</organism>
<dbReference type="SMART" id="SM00387">
    <property type="entry name" value="HATPase_c"/>
    <property type="match status" value="1"/>
</dbReference>
<dbReference type="Gene3D" id="3.30.450.280">
    <property type="entry name" value="GAF domain"/>
    <property type="match status" value="1"/>
</dbReference>
<dbReference type="SUPFAM" id="SSF55874">
    <property type="entry name" value="ATPase domain of HSP90 chaperone/DNA topoisomerase II/histidine kinase"/>
    <property type="match status" value="1"/>
</dbReference>
<evidence type="ECO:0000256" key="3">
    <source>
        <dbReference type="ARBA" id="ARBA00022553"/>
    </source>
</evidence>
<dbReference type="EC" id="2.7.13.3" evidence="2"/>
<dbReference type="InterPro" id="IPR003594">
    <property type="entry name" value="HATPase_dom"/>
</dbReference>
<keyword evidence="8" id="KW-0902">Two-component regulatory system</keyword>
<dbReference type="Pfam" id="PF07568">
    <property type="entry name" value="HisKA_2"/>
    <property type="match status" value="1"/>
</dbReference>
<dbReference type="EMBL" id="CAACYI010000001">
    <property type="protein sequence ID" value="VFB17412.1"/>
    <property type="molecule type" value="Genomic_DNA"/>
</dbReference>
<gene>
    <name evidence="10" type="primary">pdtaS</name>
    <name evidence="10" type="ORF">NCTC13150_02005</name>
</gene>
<dbReference type="Pfam" id="PF02518">
    <property type="entry name" value="HATPase_c"/>
    <property type="match status" value="1"/>
</dbReference>
<dbReference type="PANTHER" id="PTHR41523:SF8">
    <property type="entry name" value="ETHYLENE RESPONSE SENSOR PROTEIN"/>
    <property type="match status" value="1"/>
</dbReference>
<protein>
    <recommendedName>
        <fullName evidence="2">histidine kinase</fullName>
        <ecNumber evidence="2">2.7.13.3</ecNumber>
    </recommendedName>
</protein>
<dbReference type="PANTHER" id="PTHR41523">
    <property type="entry name" value="TWO-COMPONENT SYSTEM SENSOR PROTEIN"/>
    <property type="match status" value="1"/>
</dbReference>
<dbReference type="GO" id="GO:0004673">
    <property type="term" value="F:protein histidine kinase activity"/>
    <property type="evidence" value="ECO:0007669"/>
    <property type="project" value="UniProtKB-EC"/>
</dbReference>
<keyword evidence="5" id="KW-0547">Nucleotide-binding</keyword>
<comment type="caution">
    <text evidence="10">The sequence shown here is derived from an EMBL/GenBank/DDBJ whole genome shotgun (WGS) entry which is preliminary data.</text>
</comment>
<dbReference type="GO" id="GO:0000160">
    <property type="term" value="P:phosphorelay signal transduction system"/>
    <property type="evidence" value="ECO:0007669"/>
    <property type="project" value="UniProtKB-KW"/>
</dbReference>
<dbReference type="Gene3D" id="3.30.450.20">
    <property type="entry name" value="PAS domain"/>
    <property type="match status" value="1"/>
</dbReference>
<keyword evidence="6 10" id="KW-0418">Kinase</keyword>
<evidence type="ECO:0000256" key="4">
    <source>
        <dbReference type="ARBA" id="ARBA00022679"/>
    </source>
</evidence>
<evidence type="ECO:0000313" key="10">
    <source>
        <dbReference type="EMBL" id="VFB17412.1"/>
    </source>
</evidence>
<dbReference type="RefSeq" id="WP_131749941.1">
    <property type="nucleotide sequence ID" value="NZ_CAACYI010000001.1"/>
</dbReference>
<keyword evidence="4 10" id="KW-0808">Transferase</keyword>
<keyword evidence="7" id="KW-0067">ATP-binding</keyword>
<evidence type="ECO:0000259" key="9">
    <source>
        <dbReference type="PROSITE" id="PS50109"/>
    </source>
</evidence>
<evidence type="ECO:0000256" key="5">
    <source>
        <dbReference type="ARBA" id="ARBA00022741"/>
    </source>
</evidence>
<dbReference type="Gene3D" id="3.30.565.10">
    <property type="entry name" value="Histidine kinase-like ATPase, C-terminal domain"/>
    <property type="match status" value="1"/>
</dbReference>
<comment type="catalytic activity">
    <reaction evidence="1">
        <text>ATP + protein L-histidine = ADP + protein N-phospho-L-histidine.</text>
        <dbReference type="EC" id="2.7.13.3"/>
    </reaction>
</comment>
<evidence type="ECO:0000256" key="1">
    <source>
        <dbReference type="ARBA" id="ARBA00000085"/>
    </source>
</evidence>
<accession>A0A8H2QZ04</accession>
<dbReference type="InterPro" id="IPR005467">
    <property type="entry name" value="His_kinase_dom"/>
</dbReference>
<dbReference type="AlphaFoldDB" id="A0A8H2QZ04"/>
<keyword evidence="11" id="KW-1185">Reference proteome</keyword>
<dbReference type="InterPro" id="IPR038424">
    <property type="entry name" value="H_kinase_PdtaS_GAF_sf"/>
</dbReference>
<name>A0A8H2QZ04_9FIRM</name>
<proteinExistence type="predicted"/>
<dbReference type="InterPro" id="IPR036890">
    <property type="entry name" value="HATPase_C_sf"/>
</dbReference>
<evidence type="ECO:0000256" key="7">
    <source>
        <dbReference type="ARBA" id="ARBA00022840"/>
    </source>
</evidence>
<dbReference type="GO" id="GO:0005524">
    <property type="term" value="F:ATP binding"/>
    <property type="evidence" value="ECO:0007669"/>
    <property type="project" value="UniProtKB-KW"/>
</dbReference>
<dbReference type="Pfam" id="PF12282">
    <property type="entry name" value="GAF_PdtaS"/>
    <property type="match status" value="1"/>
</dbReference>
<dbReference type="PROSITE" id="PS50109">
    <property type="entry name" value="HIS_KIN"/>
    <property type="match status" value="1"/>
</dbReference>
<reference evidence="10 11" key="1">
    <citation type="submission" date="2019-02" db="EMBL/GenBank/DDBJ databases">
        <authorList>
            <consortium name="Pathogen Informatics"/>
        </authorList>
    </citation>
    <scope>NUCLEOTIDE SEQUENCE [LARGE SCALE GENOMIC DNA]</scope>
    <source>
        <strain evidence="10 11">3012STDY7089603</strain>
    </source>
</reference>
<sequence length="461" mass="52244">MDRKIKKLCQAYTNLTKEDIEILENLNTFLPLLSETHGGDVFIDCKTWDSNAAIVVAEALKPGTSYKETVVGKLAYRENEPAALRTLSTGVRTLRLSGVSQENNPILQTTTAIKNQDKVIGVLIIENDVSEEFIEKNKLMENQMYENPKTSSFIPIVSDYVVDSLLIFNKEGVLQYANNSAKTFYRFLGYKEDLEGMHFTNLALENTSFERILQEKYLETKELYIGENCYNIKYSLFQGDERLIMIIRDQTQLMRQKKALITKSVAIQEIHHRVKNNLQTIASLLRMQSRRSKNPQLTIAFQESINRILSIATTHEILAKDLDGHILIIELIKKVLSNTIYTGQDEGRVKEVQVEGDPTYIDANKGTTLALVINELISNAYEHAFKPGDQGTIRVQVKRDIFKNHIIVEDNGCGFDPEEENGNSFGLNIVRGLVQEALQGDVHFTSSEKGTKIKLSFINRA</sequence>
<evidence type="ECO:0000256" key="2">
    <source>
        <dbReference type="ARBA" id="ARBA00012438"/>
    </source>
</evidence>
<evidence type="ECO:0000256" key="6">
    <source>
        <dbReference type="ARBA" id="ARBA00022777"/>
    </source>
</evidence>
<evidence type="ECO:0000313" key="11">
    <source>
        <dbReference type="Proteomes" id="UP000377798"/>
    </source>
</evidence>
<evidence type="ECO:0000256" key="8">
    <source>
        <dbReference type="ARBA" id="ARBA00023012"/>
    </source>
</evidence>
<dbReference type="InterPro" id="IPR011495">
    <property type="entry name" value="Sig_transdc_His_kin_sub2_dim/P"/>
</dbReference>
<feature type="domain" description="Histidine kinase" evidence="9">
    <location>
        <begin position="269"/>
        <end position="461"/>
    </location>
</feature>
<dbReference type="InterPro" id="IPR022066">
    <property type="entry name" value="PdtaS_GAF"/>
</dbReference>
<dbReference type="Proteomes" id="UP000377798">
    <property type="component" value="Unassembled WGS sequence"/>
</dbReference>
<keyword evidence="3" id="KW-0597">Phosphoprotein</keyword>